<feature type="compositionally biased region" description="Low complexity" evidence="4">
    <location>
        <begin position="402"/>
        <end position="424"/>
    </location>
</feature>
<feature type="compositionally biased region" description="Polar residues" evidence="4">
    <location>
        <begin position="387"/>
        <end position="401"/>
    </location>
</feature>
<proteinExistence type="inferred from homology"/>
<dbReference type="AlphaFoldDB" id="A0A7S3VKJ1"/>
<feature type="region of interest" description="Disordered" evidence="4">
    <location>
        <begin position="281"/>
        <end position="424"/>
    </location>
</feature>
<dbReference type="Gene3D" id="3.40.50.150">
    <property type="entry name" value="Vaccinia Virus protein VP39"/>
    <property type="match status" value="2"/>
</dbReference>
<keyword evidence="1 3" id="KW-0694">RNA-binding</keyword>
<feature type="compositionally biased region" description="Low complexity" evidence="4">
    <location>
        <begin position="356"/>
        <end position="383"/>
    </location>
</feature>
<dbReference type="InterPro" id="IPR002942">
    <property type="entry name" value="S4_RNA-bd"/>
</dbReference>
<feature type="region of interest" description="Disordered" evidence="4">
    <location>
        <begin position="62"/>
        <end position="114"/>
    </location>
</feature>
<dbReference type="InterPro" id="IPR029063">
    <property type="entry name" value="SAM-dependent_MTases_sf"/>
</dbReference>
<dbReference type="CDD" id="cd00165">
    <property type="entry name" value="S4"/>
    <property type="match status" value="1"/>
</dbReference>
<dbReference type="InterPro" id="IPR036986">
    <property type="entry name" value="S4_RNA-bd_sf"/>
</dbReference>
<reference evidence="6" key="1">
    <citation type="submission" date="2021-01" db="EMBL/GenBank/DDBJ databases">
        <authorList>
            <person name="Corre E."/>
            <person name="Pelletier E."/>
            <person name="Niang G."/>
            <person name="Scheremetjew M."/>
            <person name="Finn R."/>
            <person name="Kale V."/>
            <person name="Holt S."/>
            <person name="Cochrane G."/>
            <person name="Meng A."/>
            <person name="Brown T."/>
            <person name="Cohen L."/>
        </authorList>
    </citation>
    <scope>NUCLEOTIDE SEQUENCE</scope>
    <source>
        <strain evidence="6">CCMP1320</strain>
    </source>
</reference>
<evidence type="ECO:0000256" key="4">
    <source>
        <dbReference type="SAM" id="MobiDB-lite"/>
    </source>
</evidence>
<dbReference type="GO" id="GO:0008168">
    <property type="term" value="F:methyltransferase activity"/>
    <property type="evidence" value="ECO:0007669"/>
    <property type="project" value="InterPro"/>
</dbReference>
<accession>A0A7S3VKJ1</accession>
<sequence length="529" mass="57931">MLTQLRTLLPPPGCTPRPAAASHRPIFEAHNFHGHPLSPPHLHAPALEAWRVLKACRQNQCSTSRSPAPFTASEHNGQRKLAKPTNSSHHLPTDPKNQSGQPLGAEKGRRTKRGRLDEVCMGLAPHLSRNVVQSYILQGKVRVDGRVVEKAGTAVPLSAKVEIDAEEPKYVCRAGHKLEAGLAAFGINPKGLVCLDSGVSTGGFTDCLLQQGAAHVYGIDVAYGQVANKVRQDERVTLLERFNVRYLTPNDIPAKVDLATLDLSFISVLKVLPAVVSVMRGSPTEHQDHSAMQQQQQQQQEHGHRRLVSPSLQQLPQHQAESALGAELQGQQEAHEPREGQQPQAAQQSLGAQRSQEVQQPQRVKPQQEVQQSQKEAQQPQAAWQLQEVQQSHGVQLSHRVQQSQEEQPAAHAQHAAEQQQLLQGQRPPAQLLVLIKPQFEAGRGQVCSGGVVRDPQVHLEVLTRITEGVEALGFGCQGIIVSPLKGDKSGNTEFLAHYVRGMPTRTYEVSLLTAEGHKRKKARKAVDV</sequence>
<evidence type="ECO:0000256" key="1">
    <source>
        <dbReference type="ARBA" id="ARBA00022884"/>
    </source>
</evidence>
<dbReference type="SMART" id="SM00363">
    <property type="entry name" value="S4"/>
    <property type="match status" value="1"/>
</dbReference>
<evidence type="ECO:0000313" key="6">
    <source>
        <dbReference type="EMBL" id="CAE0489691.1"/>
    </source>
</evidence>
<dbReference type="GO" id="GO:0032259">
    <property type="term" value="P:methylation"/>
    <property type="evidence" value="ECO:0007669"/>
    <property type="project" value="InterPro"/>
</dbReference>
<dbReference type="PROSITE" id="PS50889">
    <property type="entry name" value="S4"/>
    <property type="match status" value="1"/>
</dbReference>
<comment type="similarity">
    <text evidence="2">Belongs to the TlyA family.</text>
</comment>
<evidence type="ECO:0000256" key="2">
    <source>
        <dbReference type="ARBA" id="ARBA00029460"/>
    </source>
</evidence>
<protein>
    <recommendedName>
        <fullName evidence="5">RNA-binding S4 domain-containing protein</fullName>
    </recommendedName>
</protein>
<organism evidence="6">
    <name type="scientific">Dunaliella tertiolecta</name>
    <name type="common">Green alga</name>
    <dbReference type="NCBI Taxonomy" id="3047"/>
    <lineage>
        <taxon>Eukaryota</taxon>
        <taxon>Viridiplantae</taxon>
        <taxon>Chlorophyta</taxon>
        <taxon>core chlorophytes</taxon>
        <taxon>Chlorophyceae</taxon>
        <taxon>CS clade</taxon>
        <taxon>Chlamydomonadales</taxon>
        <taxon>Dunaliellaceae</taxon>
        <taxon>Dunaliella</taxon>
    </lineage>
</organism>
<dbReference type="PANTHER" id="PTHR32319">
    <property type="entry name" value="BACTERIAL HEMOLYSIN-LIKE PROTEIN"/>
    <property type="match status" value="1"/>
</dbReference>
<evidence type="ECO:0000259" key="5">
    <source>
        <dbReference type="SMART" id="SM00363"/>
    </source>
</evidence>
<dbReference type="SUPFAM" id="SSF53335">
    <property type="entry name" value="S-adenosyl-L-methionine-dependent methyltransferases"/>
    <property type="match status" value="1"/>
</dbReference>
<name>A0A7S3VKJ1_DUNTE</name>
<dbReference type="CDD" id="cd02440">
    <property type="entry name" value="AdoMet_MTases"/>
    <property type="match status" value="1"/>
</dbReference>
<feature type="region of interest" description="Disordered" evidence="4">
    <location>
        <begin position="1"/>
        <end position="20"/>
    </location>
</feature>
<feature type="compositionally biased region" description="Polar residues" evidence="4">
    <location>
        <begin position="310"/>
        <end position="320"/>
    </location>
</feature>
<dbReference type="EMBL" id="HBIP01008685">
    <property type="protein sequence ID" value="CAE0489691.1"/>
    <property type="molecule type" value="Transcribed_RNA"/>
</dbReference>
<dbReference type="SUPFAM" id="SSF55174">
    <property type="entry name" value="Alpha-L RNA-binding motif"/>
    <property type="match status" value="1"/>
</dbReference>
<feature type="compositionally biased region" description="Polar residues" evidence="4">
    <location>
        <begin position="84"/>
        <end position="101"/>
    </location>
</feature>
<feature type="domain" description="RNA-binding S4" evidence="5">
    <location>
        <begin position="114"/>
        <end position="179"/>
    </location>
</feature>
<dbReference type="PANTHER" id="PTHR32319:SF0">
    <property type="entry name" value="BACTERIAL HEMOLYSIN-LIKE PROTEIN"/>
    <property type="match status" value="1"/>
</dbReference>
<dbReference type="Pfam" id="PF01479">
    <property type="entry name" value="S4"/>
    <property type="match status" value="1"/>
</dbReference>
<gene>
    <name evidence="6" type="ORF">DTER00134_LOCUS4762</name>
</gene>
<dbReference type="InterPro" id="IPR047048">
    <property type="entry name" value="TlyA"/>
</dbReference>
<dbReference type="InterPro" id="IPR002877">
    <property type="entry name" value="RNA_MeTrfase_FtsJ_dom"/>
</dbReference>
<dbReference type="Gene3D" id="3.10.290.10">
    <property type="entry name" value="RNA-binding S4 domain"/>
    <property type="match status" value="1"/>
</dbReference>
<feature type="compositionally biased region" description="Polar residues" evidence="4">
    <location>
        <begin position="341"/>
        <end position="355"/>
    </location>
</feature>
<dbReference type="GO" id="GO:0003723">
    <property type="term" value="F:RNA binding"/>
    <property type="evidence" value="ECO:0007669"/>
    <property type="project" value="UniProtKB-KW"/>
</dbReference>
<dbReference type="Pfam" id="PF01728">
    <property type="entry name" value="FtsJ"/>
    <property type="match status" value="2"/>
</dbReference>
<evidence type="ECO:0000256" key="3">
    <source>
        <dbReference type="PROSITE-ProRule" id="PRU00182"/>
    </source>
</evidence>